<comment type="subcellular location">
    <subcellularLocation>
        <location evidence="1">Membrane</location>
        <topology evidence="1">Multi-pass membrane protein</topology>
    </subcellularLocation>
</comment>
<feature type="transmembrane region" description="Helical" evidence="5">
    <location>
        <begin position="253"/>
        <end position="272"/>
    </location>
</feature>
<dbReference type="EMBL" id="JARJCW010000072">
    <property type="protein sequence ID" value="KAJ7198575.1"/>
    <property type="molecule type" value="Genomic_DNA"/>
</dbReference>
<feature type="signal peptide" evidence="6">
    <location>
        <begin position="1"/>
        <end position="22"/>
    </location>
</feature>
<organism evidence="8 9">
    <name type="scientific">Mycena pura</name>
    <dbReference type="NCBI Taxonomy" id="153505"/>
    <lineage>
        <taxon>Eukaryota</taxon>
        <taxon>Fungi</taxon>
        <taxon>Dikarya</taxon>
        <taxon>Basidiomycota</taxon>
        <taxon>Agaricomycotina</taxon>
        <taxon>Agaricomycetes</taxon>
        <taxon>Agaricomycetidae</taxon>
        <taxon>Agaricales</taxon>
        <taxon>Marasmiineae</taxon>
        <taxon>Mycenaceae</taxon>
        <taxon>Mycena</taxon>
    </lineage>
</organism>
<evidence type="ECO:0000259" key="7">
    <source>
        <dbReference type="Pfam" id="PF13886"/>
    </source>
</evidence>
<proteinExistence type="predicted"/>
<feature type="transmembrane region" description="Helical" evidence="5">
    <location>
        <begin position="200"/>
        <end position="220"/>
    </location>
</feature>
<feature type="domain" description="TM7S3/TM198-like" evidence="7">
    <location>
        <begin position="71"/>
        <end position="273"/>
    </location>
</feature>
<sequence>MALSRPLLWPLSLAAFSVLALASPALPRSFTVTNQTGTPHVFDGSGYPVAQGDATDGSGAAFNLPALIWIAVSLLVGVPMACAGIRGWRLTTAVGLGVASAVLTWAAVINSVNASGLADIFLTAIILVFFAFGCALGAFEFARLGGITAIGLAGGVAFGIRIVLLRAGLLVPLYAANWVVVAVCGAAGGLALIWFQRYGLLFGCASIGTFLVALGVDLVLQKQDGMSLGLRFLFDRNDSHVEFLLAHQYTAPLSTRIVLIASLALTPILAVVQHRVFRAPFTRRPVESDDALAIDFPSDGSMQPPKRSTFFVSLWDGARREPDKVNRFSV</sequence>
<dbReference type="GO" id="GO:0016020">
    <property type="term" value="C:membrane"/>
    <property type="evidence" value="ECO:0007669"/>
    <property type="project" value="UniProtKB-SubCell"/>
</dbReference>
<evidence type="ECO:0000256" key="3">
    <source>
        <dbReference type="ARBA" id="ARBA00022989"/>
    </source>
</evidence>
<dbReference type="Proteomes" id="UP001219525">
    <property type="component" value="Unassembled WGS sequence"/>
</dbReference>
<evidence type="ECO:0000256" key="2">
    <source>
        <dbReference type="ARBA" id="ARBA00022692"/>
    </source>
</evidence>
<evidence type="ECO:0000313" key="9">
    <source>
        <dbReference type="Proteomes" id="UP001219525"/>
    </source>
</evidence>
<feature type="transmembrane region" description="Helical" evidence="5">
    <location>
        <begin position="66"/>
        <end position="83"/>
    </location>
</feature>
<keyword evidence="4 5" id="KW-0472">Membrane</keyword>
<keyword evidence="2 5" id="KW-0812">Transmembrane</keyword>
<feature type="transmembrane region" description="Helical" evidence="5">
    <location>
        <begin position="146"/>
        <end position="169"/>
    </location>
</feature>
<evidence type="ECO:0000256" key="6">
    <source>
        <dbReference type="SAM" id="SignalP"/>
    </source>
</evidence>
<feature type="chain" id="PRO_5041968458" description="TM7S3/TM198-like domain-containing protein" evidence="6">
    <location>
        <begin position="23"/>
        <end position="330"/>
    </location>
</feature>
<keyword evidence="3 5" id="KW-1133">Transmembrane helix</keyword>
<feature type="transmembrane region" description="Helical" evidence="5">
    <location>
        <begin position="120"/>
        <end position="139"/>
    </location>
</feature>
<evidence type="ECO:0000256" key="4">
    <source>
        <dbReference type="ARBA" id="ARBA00023136"/>
    </source>
</evidence>
<evidence type="ECO:0000256" key="5">
    <source>
        <dbReference type="SAM" id="Phobius"/>
    </source>
</evidence>
<name>A0AAD6YA20_9AGAR</name>
<dbReference type="InterPro" id="IPR025256">
    <property type="entry name" value="TM7S3/TM198-like_dom"/>
</dbReference>
<gene>
    <name evidence="8" type="ORF">GGX14DRAFT_666096</name>
</gene>
<dbReference type="Pfam" id="PF13886">
    <property type="entry name" value="TM7S3_TM198"/>
    <property type="match status" value="1"/>
</dbReference>
<keyword evidence="9" id="KW-1185">Reference proteome</keyword>
<dbReference type="AlphaFoldDB" id="A0AAD6YA20"/>
<feature type="transmembrane region" description="Helical" evidence="5">
    <location>
        <begin position="175"/>
        <end position="195"/>
    </location>
</feature>
<accession>A0AAD6YA20</accession>
<evidence type="ECO:0000256" key="1">
    <source>
        <dbReference type="ARBA" id="ARBA00004141"/>
    </source>
</evidence>
<feature type="transmembrane region" description="Helical" evidence="5">
    <location>
        <begin position="90"/>
        <end position="108"/>
    </location>
</feature>
<keyword evidence="6" id="KW-0732">Signal</keyword>
<comment type="caution">
    <text evidence="8">The sequence shown here is derived from an EMBL/GenBank/DDBJ whole genome shotgun (WGS) entry which is preliminary data.</text>
</comment>
<reference evidence="8" key="1">
    <citation type="submission" date="2023-03" db="EMBL/GenBank/DDBJ databases">
        <title>Massive genome expansion in bonnet fungi (Mycena s.s.) driven by repeated elements and novel gene families across ecological guilds.</title>
        <authorList>
            <consortium name="Lawrence Berkeley National Laboratory"/>
            <person name="Harder C.B."/>
            <person name="Miyauchi S."/>
            <person name="Viragh M."/>
            <person name="Kuo A."/>
            <person name="Thoen E."/>
            <person name="Andreopoulos B."/>
            <person name="Lu D."/>
            <person name="Skrede I."/>
            <person name="Drula E."/>
            <person name="Henrissat B."/>
            <person name="Morin E."/>
            <person name="Kohler A."/>
            <person name="Barry K."/>
            <person name="LaButti K."/>
            <person name="Morin E."/>
            <person name="Salamov A."/>
            <person name="Lipzen A."/>
            <person name="Mereny Z."/>
            <person name="Hegedus B."/>
            <person name="Baldrian P."/>
            <person name="Stursova M."/>
            <person name="Weitz H."/>
            <person name="Taylor A."/>
            <person name="Grigoriev I.V."/>
            <person name="Nagy L.G."/>
            <person name="Martin F."/>
            <person name="Kauserud H."/>
        </authorList>
    </citation>
    <scope>NUCLEOTIDE SEQUENCE</scope>
    <source>
        <strain evidence="8">9144</strain>
    </source>
</reference>
<evidence type="ECO:0000313" key="8">
    <source>
        <dbReference type="EMBL" id="KAJ7198575.1"/>
    </source>
</evidence>
<protein>
    <recommendedName>
        <fullName evidence="7">TM7S3/TM198-like domain-containing protein</fullName>
    </recommendedName>
</protein>